<dbReference type="RefSeq" id="WP_150445388.1">
    <property type="nucleotide sequence ID" value="NZ_VYQE01000003.1"/>
</dbReference>
<protein>
    <submittedName>
        <fullName evidence="2">Uncharacterized protein</fullName>
    </submittedName>
</protein>
<evidence type="ECO:0000256" key="1">
    <source>
        <dbReference type="SAM" id="MobiDB-lite"/>
    </source>
</evidence>
<organism evidence="2 3">
    <name type="scientific">Histidinibacterium aquaticum</name>
    <dbReference type="NCBI Taxonomy" id="2613962"/>
    <lineage>
        <taxon>Bacteria</taxon>
        <taxon>Pseudomonadati</taxon>
        <taxon>Pseudomonadota</taxon>
        <taxon>Alphaproteobacteria</taxon>
        <taxon>Rhodobacterales</taxon>
        <taxon>Paracoccaceae</taxon>
        <taxon>Histidinibacterium</taxon>
    </lineage>
</organism>
<keyword evidence="3" id="KW-1185">Reference proteome</keyword>
<evidence type="ECO:0000313" key="3">
    <source>
        <dbReference type="Proteomes" id="UP000326554"/>
    </source>
</evidence>
<reference evidence="2 3" key="1">
    <citation type="submission" date="2019-09" db="EMBL/GenBank/DDBJ databases">
        <authorList>
            <person name="Park J.-S."/>
            <person name="Choi H.-J."/>
        </authorList>
    </citation>
    <scope>NUCLEOTIDE SEQUENCE [LARGE SCALE GENOMIC DNA]</scope>
    <source>
        <strain evidence="2 3">176SS1-4</strain>
    </source>
</reference>
<dbReference type="Proteomes" id="UP000326554">
    <property type="component" value="Unassembled WGS sequence"/>
</dbReference>
<evidence type="ECO:0000313" key="2">
    <source>
        <dbReference type="EMBL" id="KAA9008104.1"/>
    </source>
</evidence>
<name>A0A5J5GKN3_9RHOB</name>
<proteinExistence type="predicted"/>
<accession>A0A5J5GKN3</accession>
<feature type="region of interest" description="Disordered" evidence="1">
    <location>
        <begin position="308"/>
        <end position="334"/>
    </location>
</feature>
<gene>
    <name evidence="2" type="ORF">F3S47_11395</name>
</gene>
<comment type="caution">
    <text evidence="2">The sequence shown here is derived from an EMBL/GenBank/DDBJ whole genome shotgun (WGS) entry which is preliminary data.</text>
</comment>
<feature type="compositionally biased region" description="Basic and acidic residues" evidence="1">
    <location>
        <begin position="318"/>
        <end position="334"/>
    </location>
</feature>
<dbReference type="AlphaFoldDB" id="A0A5J5GKN3"/>
<dbReference type="EMBL" id="VYQE01000003">
    <property type="protein sequence ID" value="KAA9008104.1"/>
    <property type="molecule type" value="Genomic_DNA"/>
</dbReference>
<sequence length="334" mass="36589">MSATIVDLVTEFEARVIARGKGCAEESAARMPRPDRQRAVRGLAEGRPATDNARAITAHSALPLGLVLLPTDTQRLELVSALGPAPAECAPSDRERFPGIAAPPARAPMGTFQSLVAVPKVEGYELMPAGYRGRAALREIDVFDRMQAPHELGQAAKRQAHERAGKDTDKFRARPFPVTPGQIAMARRYATLAERHTTRGTPRSCLADCGRGDALDYLQAVVYASRELELLRERVGPGLAKRIRRRRPSEARIEITARDLVDQVCLAQKTVAQVIRDHGWCAEGSRPRQGHVNDLLEALANALEAMMGKGKPRVGGHRRTDLPPRFEGRSKKSR</sequence>